<sequence length="197" mass="20619">MSTVSADGARSGATTSASASSGPASSLFTGPWALEFDEALSSAEDPTSKDILSDGLITADELTRVEQEFAACALTLGFEVRAFTPGGGYTQDGAPESFDPSDPGEEFLACSGSYESVSPLFWSIARNPAHEPEQSIMAACLVDRGLAPEGYSSKDFDRDRRSGAYPFSKNDAIFLDCAADPLGLLPNTARSERGPGL</sequence>
<dbReference type="AlphaFoldDB" id="A0A1T5KE80"/>
<evidence type="ECO:0000313" key="3">
    <source>
        <dbReference type="Proteomes" id="UP000190857"/>
    </source>
</evidence>
<keyword evidence="3" id="KW-1185">Reference proteome</keyword>
<dbReference type="OrthoDB" id="3230981at2"/>
<dbReference type="RefSeq" id="WP_079728213.1">
    <property type="nucleotide sequence ID" value="NZ_FUZP01000002.1"/>
</dbReference>
<organism evidence="2 3">
    <name type="scientific">Okibacterium fritillariae</name>
    <dbReference type="NCBI Taxonomy" id="123320"/>
    <lineage>
        <taxon>Bacteria</taxon>
        <taxon>Bacillati</taxon>
        <taxon>Actinomycetota</taxon>
        <taxon>Actinomycetes</taxon>
        <taxon>Micrococcales</taxon>
        <taxon>Microbacteriaceae</taxon>
        <taxon>Okibacterium</taxon>
    </lineage>
</organism>
<reference evidence="2 3" key="1">
    <citation type="submission" date="2017-02" db="EMBL/GenBank/DDBJ databases">
        <authorList>
            <person name="Peterson S.W."/>
        </authorList>
    </citation>
    <scope>NUCLEOTIDE SEQUENCE [LARGE SCALE GENOMIC DNA]</scope>
    <source>
        <strain evidence="2 3">VKM Ac-2059</strain>
    </source>
</reference>
<evidence type="ECO:0000256" key="1">
    <source>
        <dbReference type="SAM" id="MobiDB-lite"/>
    </source>
</evidence>
<dbReference type="STRING" id="123320.SAMN06309945_2153"/>
<evidence type="ECO:0000313" key="2">
    <source>
        <dbReference type="EMBL" id="SKC62003.1"/>
    </source>
</evidence>
<accession>A0A1T5KE80</accession>
<dbReference type="EMBL" id="FUZP01000002">
    <property type="protein sequence ID" value="SKC62003.1"/>
    <property type="molecule type" value="Genomic_DNA"/>
</dbReference>
<dbReference type="Proteomes" id="UP000190857">
    <property type="component" value="Unassembled WGS sequence"/>
</dbReference>
<proteinExistence type="predicted"/>
<protein>
    <submittedName>
        <fullName evidence="2">Uncharacterized protein</fullName>
    </submittedName>
</protein>
<name>A0A1T5KE80_9MICO</name>
<feature type="region of interest" description="Disordered" evidence="1">
    <location>
        <begin position="1"/>
        <end position="25"/>
    </location>
</feature>
<gene>
    <name evidence="2" type="ORF">SAMN06309945_2153</name>
</gene>